<proteinExistence type="predicted"/>
<protein>
    <submittedName>
        <fullName evidence="1">Uncharacterized protein</fullName>
    </submittedName>
</protein>
<accession>A0A0A9BSK2</accession>
<reference evidence="1" key="2">
    <citation type="journal article" date="2015" name="Data Brief">
        <title>Shoot transcriptome of the giant reed, Arundo donax.</title>
        <authorList>
            <person name="Barrero R.A."/>
            <person name="Guerrero F.D."/>
            <person name="Moolhuijzen P."/>
            <person name="Goolsby J.A."/>
            <person name="Tidwell J."/>
            <person name="Bellgard S.E."/>
            <person name="Bellgard M.I."/>
        </authorList>
    </citation>
    <scope>NUCLEOTIDE SEQUENCE</scope>
    <source>
        <tissue evidence="1">Shoot tissue taken approximately 20 cm above the soil surface</tissue>
    </source>
</reference>
<dbReference type="EMBL" id="GBRH01230871">
    <property type="protein sequence ID" value="JAD67024.1"/>
    <property type="molecule type" value="Transcribed_RNA"/>
</dbReference>
<organism evidence="1">
    <name type="scientific">Arundo donax</name>
    <name type="common">Giant reed</name>
    <name type="synonym">Donax arundinaceus</name>
    <dbReference type="NCBI Taxonomy" id="35708"/>
    <lineage>
        <taxon>Eukaryota</taxon>
        <taxon>Viridiplantae</taxon>
        <taxon>Streptophyta</taxon>
        <taxon>Embryophyta</taxon>
        <taxon>Tracheophyta</taxon>
        <taxon>Spermatophyta</taxon>
        <taxon>Magnoliopsida</taxon>
        <taxon>Liliopsida</taxon>
        <taxon>Poales</taxon>
        <taxon>Poaceae</taxon>
        <taxon>PACMAD clade</taxon>
        <taxon>Arundinoideae</taxon>
        <taxon>Arundineae</taxon>
        <taxon>Arundo</taxon>
    </lineage>
</organism>
<evidence type="ECO:0000313" key="1">
    <source>
        <dbReference type="EMBL" id="JAD67024.1"/>
    </source>
</evidence>
<sequence length="27" mass="3230">MYMPFVPFFLVHSTRTKFLRANIVSLN</sequence>
<dbReference type="AlphaFoldDB" id="A0A0A9BSK2"/>
<name>A0A0A9BSK2_ARUDO</name>
<reference evidence="1" key="1">
    <citation type="submission" date="2014-09" db="EMBL/GenBank/DDBJ databases">
        <authorList>
            <person name="Magalhaes I.L.F."/>
            <person name="Oliveira U."/>
            <person name="Santos F.R."/>
            <person name="Vidigal T.H.D.A."/>
            <person name="Brescovit A.D."/>
            <person name="Santos A.J."/>
        </authorList>
    </citation>
    <scope>NUCLEOTIDE SEQUENCE</scope>
    <source>
        <tissue evidence="1">Shoot tissue taken approximately 20 cm above the soil surface</tissue>
    </source>
</reference>